<keyword evidence="3" id="KW-1185">Reference proteome</keyword>
<keyword evidence="1" id="KW-1133">Transmembrane helix</keyword>
<evidence type="ECO:0000256" key="1">
    <source>
        <dbReference type="SAM" id="Phobius"/>
    </source>
</evidence>
<dbReference type="AlphaFoldDB" id="A0A2A7NC60"/>
<organism evidence="2 3">
    <name type="scientific">Mycolicibacterium agri</name>
    <name type="common">Mycobacterium agri</name>
    <dbReference type="NCBI Taxonomy" id="36811"/>
    <lineage>
        <taxon>Bacteria</taxon>
        <taxon>Bacillati</taxon>
        <taxon>Actinomycetota</taxon>
        <taxon>Actinomycetes</taxon>
        <taxon>Mycobacteriales</taxon>
        <taxon>Mycobacteriaceae</taxon>
        <taxon>Mycolicibacterium</taxon>
    </lineage>
</organism>
<sequence length="189" mass="20053">MPGGVLGRLFDRNGLIRRTDRIEAAVLALVMIISLVALPFAAAFGTAVYDSRRDALLSEAQSRHVVTATITEGQPDKRPPARIGAEPTDTKPVEARWFVDGMERTATVSAPETAKPGDPIDIWVNDAGEVVGPPPASVQAAVDGVTTAVVLWAGVCAAGAVVFALTRMVCDRIRSAAWEHDIDRLSQAL</sequence>
<accession>A0A2A7NC60</accession>
<dbReference type="EMBL" id="PDCP01000006">
    <property type="protein sequence ID" value="PEG41450.1"/>
    <property type="molecule type" value="Genomic_DNA"/>
</dbReference>
<name>A0A2A7NC60_MYCAG</name>
<dbReference type="PANTHER" id="PTHR42305:SF1">
    <property type="entry name" value="MEMBRANE PROTEIN RV1733C-RELATED"/>
    <property type="match status" value="1"/>
</dbReference>
<keyword evidence="1" id="KW-0472">Membrane</keyword>
<feature type="transmembrane region" description="Helical" evidence="1">
    <location>
        <begin position="24"/>
        <end position="49"/>
    </location>
</feature>
<comment type="caution">
    <text evidence="2">The sequence shown here is derived from an EMBL/GenBank/DDBJ whole genome shotgun (WGS) entry which is preliminary data.</text>
</comment>
<feature type="transmembrane region" description="Helical" evidence="1">
    <location>
        <begin position="144"/>
        <end position="165"/>
    </location>
</feature>
<evidence type="ECO:0000313" key="2">
    <source>
        <dbReference type="EMBL" id="PEG41450.1"/>
    </source>
</evidence>
<keyword evidence="1" id="KW-0812">Transmembrane</keyword>
<dbReference type="Proteomes" id="UP000220914">
    <property type="component" value="Unassembled WGS sequence"/>
</dbReference>
<dbReference type="InterPro" id="IPR039708">
    <property type="entry name" value="MT1774/Rv1733c-like"/>
</dbReference>
<gene>
    <name evidence="2" type="ORF">CQY20_05185</name>
</gene>
<dbReference type="PANTHER" id="PTHR42305">
    <property type="entry name" value="MEMBRANE PROTEIN RV1733C-RELATED"/>
    <property type="match status" value="1"/>
</dbReference>
<evidence type="ECO:0000313" key="3">
    <source>
        <dbReference type="Proteomes" id="UP000220914"/>
    </source>
</evidence>
<proteinExistence type="predicted"/>
<evidence type="ECO:0008006" key="4">
    <source>
        <dbReference type="Google" id="ProtNLM"/>
    </source>
</evidence>
<reference evidence="2 3" key="1">
    <citation type="submission" date="2017-10" db="EMBL/GenBank/DDBJ databases">
        <title>The new phylogeny of genus Mycobacterium.</title>
        <authorList>
            <person name="Tortoli E."/>
            <person name="Trovato A."/>
            <person name="Cirillo D.M."/>
        </authorList>
    </citation>
    <scope>NUCLEOTIDE SEQUENCE [LARGE SCALE GENOMIC DNA]</scope>
    <source>
        <strain evidence="2 3">CCUG37673</strain>
    </source>
</reference>
<protein>
    <recommendedName>
        <fullName evidence="4">Transmembrane protein</fullName>
    </recommendedName>
</protein>